<dbReference type="OrthoDB" id="9769355at2"/>
<name>A0A3A3G3N6_9BURK</name>
<dbReference type="Gene3D" id="3.90.380.10">
    <property type="entry name" value="Naphthalene 1,2-dioxygenase Alpha Subunit, Chain A, domain 1"/>
    <property type="match status" value="1"/>
</dbReference>
<dbReference type="Gene3D" id="2.102.10.10">
    <property type="entry name" value="Rieske [2Fe-2S] iron-sulphur domain"/>
    <property type="match status" value="1"/>
</dbReference>
<protein>
    <submittedName>
        <fullName evidence="8">Aromatic ring-hydroxylating dioxygenase subunit alpha</fullName>
    </submittedName>
</protein>
<dbReference type="EMBL" id="QYUQ01000002">
    <property type="protein sequence ID" value="RJG03097.1"/>
    <property type="molecule type" value="Genomic_DNA"/>
</dbReference>
<dbReference type="InterPro" id="IPR036922">
    <property type="entry name" value="Rieske_2Fe-2S_sf"/>
</dbReference>
<dbReference type="GO" id="GO:0051213">
    <property type="term" value="F:dioxygenase activity"/>
    <property type="evidence" value="ECO:0007669"/>
    <property type="project" value="UniProtKB-KW"/>
</dbReference>
<feature type="region of interest" description="Disordered" evidence="6">
    <location>
        <begin position="345"/>
        <end position="370"/>
    </location>
</feature>
<evidence type="ECO:0000259" key="7">
    <source>
        <dbReference type="PROSITE" id="PS51296"/>
    </source>
</evidence>
<dbReference type="Pfam" id="PF00355">
    <property type="entry name" value="Rieske"/>
    <property type="match status" value="1"/>
</dbReference>
<keyword evidence="3" id="KW-0560">Oxidoreductase</keyword>
<dbReference type="RefSeq" id="WP_119786596.1">
    <property type="nucleotide sequence ID" value="NZ_QYUQ01000002.1"/>
</dbReference>
<keyword evidence="1" id="KW-0001">2Fe-2S</keyword>
<evidence type="ECO:0000256" key="4">
    <source>
        <dbReference type="ARBA" id="ARBA00023004"/>
    </source>
</evidence>
<dbReference type="AlphaFoldDB" id="A0A3A3G3N6"/>
<dbReference type="SUPFAM" id="SSF50022">
    <property type="entry name" value="ISP domain"/>
    <property type="match status" value="1"/>
</dbReference>
<evidence type="ECO:0000256" key="2">
    <source>
        <dbReference type="ARBA" id="ARBA00022723"/>
    </source>
</evidence>
<dbReference type="GO" id="GO:0046872">
    <property type="term" value="F:metal ion binding"/>
    <property type="evidence" value="ECO:0007669"/>
    <property type="project" value="UniProtKB-KW"/>
</dbReference>
<comment type="caution">
    <text evidence="8">The sequence shown here is derived from an EMBL/GenBank/DDBJ whole genome shotgun (WGS) entry which is preliminary data.</text>
</comment>
<dbReference type="PANTHER" id="PTHR21266:SF60">
    <property type="entry name" value="3-KETOSTEROID-9-ALPHA-MONOOXYGENASE, OXYGENASE COMPONENT"/>
    <property type="match status" value="1"/>
</dbReference>
<keyword evidence="4" id="KW-0408">Iron</keyword>
<keyword evidence="5" id="KW-0411">Iron-sulfur</keyword>
<keyword evidence="9" id="KW-1185">Reference proteome</keyword>
<dbReference type="InterPro" id="IPR050584">
    <property type="entry name" value="Cholesterol_7-desaturase"/>
</dbReference>
<sequence length="370" mass="41091">MFIYDSWYVAALATEVNSEKPLARMILGKPMVFFRTDEGQVAALEDRCMHRGMPLSAGPICNKGRSLQCPYHGLEFDITGACVKAPSQTSIPRNMQVLTYPVVERDSFVWVWTGDPEIADPATIPTTGPVNDDTFGLFSLLHLEYKADWKLIYDNVMDLTHLAYVHSVVNGDVQANVEAKLTISTDDDGKRVRFARELPNSVPPDLYAGFVFKGNCDRWQEMECSTSGMQLWNGALDVGCGALDGSRVRVGGFQLYTYQAVTPSSEGNSHYFSNGYTNVHLGNEEVFAKMREGHIKTLYEDRVIIEPQQVRLNETPGRPVVSLSADAAGLAVRRMFKKLLTAEMEKKAPPRPARSSGHQDLMEELTGGAR</sequence>
<keyword evidence="2" id="KW-0479">Metal-binding</keyword>
<dbReference type="Proteomes" id="UP000266327">
    <property type="component" value="Unassembled WGS sequence"/>
</dbReference>
<keyword evidence="8" id="KW-0223">Dioxygenase</keyword>
<proteinExistence type="predicted"/>
<evidence type="ECO:0000313" key="9">
    <source>
        <dbReference type="Proteomes" id="UP000266327"/>
    </source>
</evidence>
<evidence type="ECO:0000256" key="1">
    <source>
        <dbReference type="ARBA" id="ARBA00022714"/>
    </source>
</evidence>
<evidence type="ECO:0000256" key="5">
    <source>
        <dbReference type="ARBA" id="ARBA00023014"/>
    </source>
</evidence>
<dbReference type="PANTHER" id="PTHR21266">
    <property type="entry name" value="IRON-SULFUR DOMAIN CONTAINING PROTEIN"/>
    <property type="match status" value="1"/>
</dbReference>
<organism evidence="8 9">
    <name type="scientific">Noviherbaspirillum sedimenti</name>
    <dbReference type="NCBI Taxonomy" id="2320865"/>
    <lineage>
        <taxon>Bacteria</taxon>
        <taxon>Pseudomonadati</taxon>
        <taxon>Pseudomonadota</taxon>
        <taxon>Betaproteobacteria</taxon>
        <taxon>Burkholderiales</taxon>
        <taxon>Oxalobacteraceae</taxon>
        <taxon>Noviherbaspirillum</taxon>
    </lineage>
</organism>
<gene>
    <name evidence="8" type="ORF">D3878_17170</name>
</gene>
<dbReference type="PROSITE" id="PS51296">
    <property type="entry name" value="RIESKE"/>
    <property type="match status" value="1"/>
</dbReference>
<evidence type="ECO:0000313" key="8">
    <source>
        <dbReference type="EMBL" id="RJG03097.1"/>
    </source>
</evidence>
<dbReference type="Pfam" id="PF19112">
    <property type="entry name" value="VanA_C"/>
    <property type="match status" value="1"/>
</dbReference>
<dbReference type="SUPFAM" id="SSF55961">
    <property type="entry name" value="Bet v1-like"/>
    <property type="match status" value="1"/>
</dbReference>
<dbReference type="InterPro" id="IPR017941">
    <property type="entry name" value="Rieske_2Fe-2S"/>
</dbReference>
<accession>A0A3A3G3N6</accession>
<dbReference type="InterPro" id="IPR044043">
    <property type="entry name" value="VanA_C_cat"/>
</dbReference>
<evidence type="ECO:0000256" key="3">
    <source>
        <dbReference type="ARBA" id="ARBA00023002"/>
    </source>
</evidence>
<feature type="domain" description="Rieske" evidence="7">
    <location>
        <begin position="7"/>
        <end position="111"/>
    </location>
</feature>
<reference evidence="9" key="1">
    <citation type="submission" date="2018-09" db="EMBL/GenBank/DDBJ databases">
        <authorList>
            <person name="Zhu H."/>
        </authorList>
    </citation>
    <scope>NUCLEOTIDE SEQUENCE [LARGE SCALE GENOMIC DNA]</scope>
    <source>
        <strain evidence="9">K1S02-23</strain>
    </source>
</reference>
<evidence type="ECO:0000256" key="6">
    <source>
        <dbReference type="SAM" id="MobiDB-lite"/>
    </source>
</evidence>
<dbReference type="GO" id="GO:0051537">
    <property type="term" value="F:2 iron, 2 sulfur cluster binding"/>
    <property type="evidence" value="ECO:0007669"/>
    <property type="project" value="UniProtKB-KW"/>
</dbReference>